<keyword evidence="4" id="KW-1185">Reference proteome</keyword>
<protein>
    <recommendedName>
        <fullName evidence="5">Transmembrane protein</fullName>
    </recommendedName>
</protein>
<feature type="transmembrane region" description="Helical" evidence="1">
    <location>
        <begin position="126"/>
        <end position="144"/>
    </location>
</feature>
<dbReference type="Proteomes" id="UP000237000">
    <property type="component" value="Unassembled WGS sequence"/>
</dbReference>
<gene>
    <name evidence="3" type="ORF">TorRG33x02_019780</name>
</gene>
<keyword evidence="1" id="KW-0472">Membrane</keyword>
<evidence type="ECO:0000256" key="2">
    <source>
        <dbReference type="SAM" id="SignalP"/>
    </source>
</evidence>
<keyword evidence="1" id="KW-1133">Transmembrane helix</keyword>
<reference evidence="4" key="1">
    <citation type="submission" date="2016-06" db="EMBL/GenBank/DDBJ databases">
        <title>Parallel loss of symbiosis genes in relatives of nitrogen-fixing non-legume Parasponia.</title>
        <authorList>
            <person name="Van Velzen R."/>
            <person name="Holmer R."/>
            <person name="Bu F."/>
            <person name="Rutten L."/>
            <person name="Van Zeijl A."/>
            <person name="Liu W."/>
            <person name="Santuari L."/>
            <person name="Cao Q."/>
            <person name="Sharma T."/>
            <person name="Shen D."/>
            <person name="Roswanjaya Y."/>
            <person name="Wardhani T."/>
            <person name="Kalhor M.S."/>
            <person name="Jansen J."/>
            <person name="Van den Hoogen J."/>
            <person name="Gungor B."/>
            <person name="Hartog M."/>
            <person name="Hontelez J."/>
            <person name="Verver J."/>
            <person name="Yang W.-C."/>
            <person name="Schijlen E."/>
            <person name="Repin R."/>
            <person name="Schilthuizen M."/>
            <person name="Schranz E."/>
            <person name="Heidstra R."/>
            <person name="Miyata K."/>
            <person name="Fedorova E."/>
            <person name="Kohlen W."/>
            <person name="Bisseling T."/>
            <person name="Smit S."/>
            <person name="Geurts R."/>
        </authorList>
    </citation>
    <scope>NUCLEOTIDE SEQUENCE [LARGE SCALE GENOMIC DNA]</scope>
    <source>
        <strain evidence="4">cv. RG33-2</strain>
    </source>
</reference>
<dbReference type="InParanoid" id="A0A2P5FWN4"/>
<comment type="caution">
    <text evidence="3">The sequence shown here is derived from an EMBL/GenBank/DDBJ whole genome shotgun (WGS) entry which is preliminary data.</text>
</comment>
<accession>A0A2P5FWN4</accession>
<dbReference type="AlphaFoldDB" id="A0A2P5FWN4"/>
<evidence type="ECO:0000256" key="1">
    <source>
        <dbReference type="SAM" id="Phobius"/>
    </source>
</evidence>
<organism evidence="3 4">
    <name type="scientific">Trema orientale</name>
    <name type="common">Charcoal tree</name>
    <name type="synonym">Celtis orientalis</name>
    <dbReference type="NCBI Taxonomy" id="63057"/>
    <lineage>
        <taxon>Eukaryota</taxon>
        <taxon>Viridiplantae</taxon>
        <taxon>Streptophyta</taxon>
        <taxon>Embryophyta</taxon>
        <taxon>Tracheophyta</taxon>
        <taxon>Spermatophyta</taxon>
        <taxon>Magnoliopsida</taxon>
        <taxon>eudicotyledons</taxon>
        <taxon>Gunneridae</taxon>
        <taxon>Pentapetalae</taxon>
        <taxon>rosids</taxon>
        <taxon>fabids</taxon>
        <taxon>Rosales</taxon>
        <taxon>Cannabaceae</taxon>
        <taxon>Trema</taxon>
    </lineage>
</organism>
<feature type="chain" id="PRO_5015114635" description="Transmembrane protein" evidence="2">
    <location>
        <begin position="31"/>
        <end position="353"/>
    </location>
</feature>
<name>A0A2P5FWN4_TREOI</name>
<evidence type="ECO:0008006" key="5">
    <source>
        <dbReference type="Google" id="ProtNLM"/>
    </source>
</evidence>
<feature type="signal peptide" evidence="2">
    <location>
        <begin position="1"/>
        <end position="30"/>
    </location>
</feature>
<sequence>MLAKRLLKLSKELLFFLVLLTLLIAPVVRGNSHGGGGGRFGGRLLGDERKIGLRTSSSSSYRPWSMSSIPRFPFVPSSSYKNAPSPDSSSSTRLNLYYYNNPLLFLLRGTCSLLCDHISFTIIRSYIGFALAMAMLLLFLLHFWDNGDHIGPSYNSTLLMVQVGKATSVKKEIFKTSYKSCVEGFHRLLTETMTVLRQHHDYWNTACSHEIWDRSLKTRRTIVNFCWESLCRLGIQLPVLEKLVASSQRPILVVEPLKGIQEAAKSWRALSDEVDTMRKVLASKEEELHSKYNEEGKASIEIPCSLRQLFDEVEHMRRLVASKEEELQNTVEVFYEKEHRRNDFDSLTWCSLE</sequence>
<dbReference type="EMBL" id="JXTC01000005">
    <property type="protein sequence ID" value="POO02194.1"/>
    <property type="molecule type" value="Genomic_DNA"/>
</dbReference>
<evidence type="ECO:0000313" key="3">
    <source>
        <dbReference type="EMBL" id="POO02194.1"/>
    </source>
</evidence>
<evidence type="ECO:0000313" key="4">
    <source>
        <dbReference type="Proteomes" id="UP000237000"/>
    </source>
</evidence>
<keyword evidence="1" id="KW-0812">Transmembrane</keyword>
<proteinExistence type="predicted"/>
<keyword evidence="2" id="KW-0732">Signal</keyword>